<proteinExistence type="inferred from homology"/>
<dbReference type="KEGG" id="bmx:BMS_0609"/>
<reference evidence="11" key="1">
    <citation type="journal article" date="2013" name="ISME J.">
        <title>A small predatory core genome in the divergent marine Bacteriovorax marinus SJ and the terrestrial Bdellovibrio bacteriovorus.</title>
        <authorList>
            <person name="Crossman L.C."/>
            <person name="Chen H."/>
            <person name="Cerdeno-Tarraga A.M."/>
            <person name="Brooks K."/>
            <person name="Quail M.A."/>
            <person name="Pineiro S.A."/>
            <person name="Hobley L."/>
            <person name="Sockett R.E."/>
            <person name="Bentley S.D."/>
            <person name="Parkhill J."/>
            <person name="Williams H.N."/>
            <person name="Stine O.C."/>
        </authorList>
    </citation>
    <scope>NUCLEOTIDE SEQUENCE [LARGE SCALE GENOMIC DNA]</scope>
    <source>
        <strain evidence="11">ATCC BAA-682 / DSM 15412 / SJ</strain>
    </source>
</reference>
<feature type="binding site" evidence="7">
    <location>
        <position position="189"/>
    </location>
    <ligand>
        <name>Mg(2+)</name>
        <dbReference type="ChEBI" id="CHEBI:18420"/>
        <label>2</label>
    </ligand>
</feature>
<dbReference type="PROSITE" id="PS51850">
    <property type="entry name" value="KARI_N"/>
    <property type="match status" value="1"/>
</dbReference>
<feature type="binding site" evidence="7">
    <location>
        <position position="189"/>
    </location>
    <ligand>
        <name>Mg(2+)</name>
        <dbReference type="ChEBI" id="CHEBI:18420"/>
        <label>1</label>
    </ligand>
</feature>
<accession>E1X545</accession>
<evidence type="ECO:0000256" key="7">
    <source>
        <dbReference type="PROSITE-ProRule" id="PRU01198"/>
    </source>
</evidence>
<keyword evidence="4 7" id="KW-0028">Amino-acid biosynthesis</keyword>
<feature type="binding site" evidence="7">
    <location>
        <position position="229"/>
    </location>
    <ligand>
        <name>Mg(2+)</name>
        <dbReference type="ChEBI" id="CHEBI:18420"/>
        <label>2</label>
    </ligand>
</feature>
<dbReference type="Gene3D" id="3.40.50.720">
    <property type="entry name" value="NAD(P)-binding Rossmann-like Domain"/>
    <property type="match status" value="1"/>
</dbReference>
<dbReference type="InterPro" id="IPR013023">
    <property type="entry name" value="KARI"/>
</dbReference>
<organism evidence="10 11">
    <name type="scientific">Halobacteriovorax marinus (strain ATCC BAA-682 / DSM 15412 / SJ)</name>
    <name type="common">Bacteriovorax marinus</name>
    <dbReference type="NCBI Taxonomy" id="862908"/>
    <lineage>
        <taxon>Bacteria</taxon>
        <taxon>Pseudomonadati</taxon>
        <taxon>Bdellovibrionota</taxon>
        <taxon>Bacteriovoracia</taxon>
        <taxon>Bacteriovoracales</taxon>
        <taxon>Halobacteriovoraceae</taxon>
        <taxon>Halobacteriovorax</taxon>
    </lineage>
</organism>
<keyword evidence="6 7" id="KW-0100">Branched-chain amino acid biosynthesis</keyword>
<dbReference type="eggNOG" id="COG0059">
    <property type="taxonomic scope" value="Bacteria"/>
</dbReference>
<evidence type="ECO:0000256" key="6">
    <source>
        <dbReference type="ARBA" id="ARBA00023304"/>
    </source>
</evidence>
<evidence type="ECO:0000259" key="9">
    <source>
        <dbReference type="PROSITE" id="PS51851"/>
    </source>
</evidence>
<name>E1X545_HALMS</name>
<dbReference type="Proteomes" id="UP000008963">
    <property type="component" value="Chromosome"/>
</dbReference>
<dbReference type="UniPathway" id="UPA00049">
    <property type="reaction ID" value="UER00060"/>
</dbReference>
<dbReference type="GO" id="GO:0004455">
    <property type="term" value="F:ketol-acid reductoisomerase activity"/>
    <property type="evidence" value="ECO:0007669"/>
    <property type="project" value="UniProtKB-UniRule"/>
</dbReference>
<dbReference type="InterPro" id="IPR036291">
    <property type="entry name" value="NAD(P)-bd_dom_sf"/>
</dbReference>
<dbReference type="SUPFAM" id="SSF51735">
    <property type="entry name" value="NAD(P)-binding Rossmann-fold domains"/>
    <property type="match status" value="1"/>
</dbReference>
<evidence type="ECO:0000313" key="10">
    <source>
        <dbReference type="EMBL" id="CBW25516.1"/>
    </source>
</evidence>
<feature type="binding site" evidence="7">
    <location>
        <position position="250"/>
    </location>
    <ligand>
        <name>substrate</name>
    </ligand>
</feature>
<keyword evidence="7" id="KW-0460">Magnesium</keyword>
<feature type="domain" description="KARI N-terminal Rossmann" evidence="8">
    <location>
        <begin position="1"/>
        <end position="181"/>
    </location>
</feature>
<dbReference type="SUPFAM" id="SSF48179">
    <property type="entry name" value="6-phosphogluconate dehydrogenase C-terminal domain-like"/>
    <property type="match status" value="1"/>
</dbReference>
<dbReference type="GO" id="GO:0046872">
    <property type="term" value="F:metal ion binding"/>
    <property type="evidence" value="ECO:0007669"/>
    <property type="project" value="UniProtKB-UniRule"/>
</dbReference>
<evidence type="ECO:0000256" key="4">
    <source>
        <dbReference type="ARBA" id="ARBA00022605"/>
    </source>
</evidence>
<dbReference type="GO" id="GO:0009097">
    <property type="term" value="P:isoleucine biosynthetic process"/>
    <property type="evidence" value="ECO:0007669"/>
    <property type="project" value="UniProtKB-UniRule"/>
</dbReference>
<dbReference type="PANTHER" id="PTHR21371:SF1">
    <property type="entry name" value="KETOL-ACID REDUCTOISOMERASE, MITOCHONDRIAL"/>
    <property type="match status" value="1"/>
</dbReference>
<keyword evidence="5 7" id="KW-0560">Oxidoreductase</keyword>
<dbReference type="UniPathway" id="UPA00047">
    <property type="reaction ID" value="UER00056"/>
</dbReference>
<dbReference type="InterPro" id="IPR008927">
    <property type="entry name" value="6-PGluconate_DH-like_C_sf"/>
</dbReference>
<evidence type="ECO:0000256" key="3">
    <source>
        <dbReference type="ARBA" id="ARBA00010318"/>
    </source>
</evidence>
<keyword evidence="7" id="KW-0479">Metal-binding</keyword>
<comment type="pathway">
    <text evidence="1">Amino-acid biosynthesis; L-valine biosynthesis; L-valine from pyruvate: step 2/4.</text>
</comment>
<feature type="domain" description="KARI C-terminal knotted" evidence="9">
    <location>
        <begin position="181"/>
        <end position="324"/>
    </location>
</feature>
<dbReference type="STRING" id="862908.BMS_0609"/>
<dbReference type="PROSITE" id="PS51851">
    <property type="entry name" value="KARI_C"/>
    <property type="match status" value="1"/>
</dbReference>
<evidence type="ECO:0000313" key="11">
    <source>
        <dbReference type="Proteomes" id="UP000008963"/>
    </source>
</evidence>
<evidence type="ECO:0000259" key="8">
    <source>
        <dbReference type="PROSITE" id="PS51850"/>
    </source>
</evidence>
<sequence length="324" mass="36688">MITIWLHKGKLQMNEVIIIGFGSQAKAWALNFRDSKRELKIALRENSPSIALAQKMGFETTLLSQLSAEKANTFILLTPDHTHHETLELLDQQLSAGANLVYAHGYSYSANNFKEKFPKFNHLLLAPKAIASELRFQYESAGKLGAAFSVENIEENQNQAKELIFSLAKDIGITAGPYPTTFLEETNADLFSEQTLLCSLLPYGALHAYNELRKRGVSREIAYLECWLEVKLIADAMVKMGPEEFFQLISPNALLGGEKAQKVLFDESYHHKIEKLAQDIWNKDFFTECQGLDFNTLRSSVLSRWANEELTQTHRELSSQLINK</sequence>
<dbReference type="EMBL" id="FQ312005">
    <property type="protein sequence ID" value="CBW25516.1"/>
    <property type="molecule type" value="Genomic_DNA"/>
</dbReference>
<protein>
    <submittedName>
        <fullName evidence="10">Ketol-acid reductoisomerase</fullName>
    </submittedName>
</protein>
<dbReference type="PANTHER" id="PTHR21371">
    <property type="entry name" value="KETOL-ACID REDUCTOISOMERASE, MITOCHONDRIAL"/>
    <property type="match status" value="1"/>
</dbReference>
<evidence type="ECO:0000256" key="1">
    <source>
        <dbReference type="ARBA" id="ARBA00004864"/>
    </source>
</evidence>
<dbReference type="Pfam" id="PF01450">
    <property type="entry name" value="KARI_C"/>
    <property type="match status" value="1"/>
</dbReference>
<dbReference type="GO" id="GO:0005829">
    <property type="term" value="C:cytosol"/>
    <property type="evidence" value="ECO:0007669"/>
    <property type="project" value="TreeGrafter"/>
</dbReference>
<dbReference type="PATRIC" id="fig|862908.3.peg.584"/>
<dbReference type="GO" id="GO:0009099">
    <property type="term" value="P:L-valine biosynthetic process"/>
    <property type="evidence" value="ECO:0007669"/>
    <property type="project" value="UniProtKB-UniRule"/>
</dbReference>
<feature type="binding site" evidence="7">
    <location>
        <position position="225"/>
    </location>
    <ligand>
        <name>Mg(2+)</name>
        <dbReference type="ChEBI" id="CHEBI:18420"/>
        <label>2</label>
    </ligand>
</feature>
<dbReference type="HOGENOM" id="CLU_033821_0_1_7"/>
<dbReference type="InterPro" id="IPR000506">
    <property type="entry name" value="KARI_C"/>
</dbReference>
<keyword evidence="11" id="KW-1185">Reference proteome</keyword>
<dbReference type="AlphaFoldDB" id="E1X545"/>
<dbReference type="InterPro" id="IPR013116">
    <property type="entry name" value="KARI_N"/>
</dbReference>
<comment type="pathway">
    <text evidence="2">Amino-acid biosynthesis; L-isoleucine biosynthesis; L-isoleucine from 2-oxobutanoate: step 2/4.</text>
</comment>
<dbReference type="Gene3D" id="6.10.240.10">
    <property type="match status" value="1"/>
</dbReference>
<evidence type="ECO:0000256" key="5">
    <source>
        <dbReference type="ARBA" id="ARBA00023002"/>
    </source>
</evidence>
<evidence type="ECO:0000256" key="2">
    <source>
        <dbReference type="ARBA" id="ARBA00004885"/>
    </source>
</evidence>
<comment type="similarity">
    <text evidence="3 7">Belongs to the ketol-acid reductoisomerase family.</text>
</comment>
<gene>
    <name evidence="10" type="primary">ilvC</name>
    <name evidence="10" type="ordered locus">BMS_0609</name>
</gene>
<dbReference type="OrthoDB" id="9804088at2"/>
<dbReference type="Pfam" id="PF07991">
    <property type="entry name" value="KARI_N"/>
    <property type="match status" value="1"/>
</dbReference>
<feature type="binding site" evidence="7">
    <location>
        <position position="193"/>
    </location>
    <ligand>
        <name>Mg(2+)</name>
        <dbReference type="ChEBI" id="CHEBI:18420"/>
        <label>1</label>
    </ligand>
</feature>